<proteinExistence type="predicted"/>
<dbReference type="RefSeq" id="XP_040683119.1">
    <property type="nucleotide sequence ID" value="XM_040819854.1"/>
</dbReference>
<sequence>MKFQAIIVLLGAVASPILASAVPNGDNSVRSSDDAELLARADIFARKTCSGTCNENGCHCTNPVRVCSCSKDNIGKSCKCK</sequence>
<name>A0A0B2X6N6_METAS</name>
<comment type="caution">
    <text evidence="2">The sequence shown here is derived from an EMBL/GenBank/DDBJ whole genome shotgun (WGS) entry which is preliminary data.</text>
</comment>
<dbReference type="HOGENOM" id="CLU_2574363_0_0_1"/>
<feature type="chain" id="PRO_5002096357" evidence="1">
    <location>
        <begin position="20"/>
        <end position="81"/>
    </location>
</feature>
<protein>
    <submittedName>
        <fullName evidence="2">Uncharacterized protein</fullName>
    </submittedName>
</protein>
<dbReference type="GeneID" id="63735510"/>
<accession>A0A0B2X6N6</accession>
<reference evidence="2 3" key="1">
    <citation type="journal article" date="2014" name="Proc. Natl. Acad. Sci. U.S.A.">
        <title>Trajectory and genomic determinants of fungal-pathogen speciation and host adaptation.</title>
        <authorList>
            <person name="Hu X."/>
            <person name="Xiao G."/>
            <person name="Zheng P."/>
            <person name="Shang Y."/>
            <person name="Su Y."/>
            <person name="Zhang X."/>
            <person name="Liu X."/>
            <person name="Zhan S."/>
            <person name="St Leger R.J."/>
            <person name="Wang C."/>
        </authorList>
    </citation>
    <scope>NUCLEOTIDE SEQUENCE [LARGE SCALE GENOMIC DNA]</scope>
    <source>
        <strain evidence="2 3">ARSEF 1941</strain>
    </source>
</reference>
<evidence type="ECO:0000256" key="1">
    <source>
        <dbReference type="SAM" id="SignalP"/>
    </source>
</evidence>
<keyword evidence="3" id="KW-1185">Reference proteome</keyword>
<evidence type="ECO:0000313" key="2">
    <source>
        <dbReference type="EMBL" id="KHO02054.1"/>
    </source>
</evidence>
<dbReference type="Proteomes" id="UP000030816">
    <property type="component" value="Unassembled WGS sequence"/>
</dbReference>
<organism evidence="2 3">
    <name type="scientific">Metarhizium album (strain ARSEF 1941)</name>
    <dbReference type="NCBI Taxonomy" id="1081103"/>
    <lineage>
        <taxon>Eukaryota</taxon>
        <taxon>Fungi</taxon>
        <taxon>Dikarya</taxon>
        <taxon>Ascomycota</taxon>
        <taxon>Pezizomycotina</taxon>
        <taxon>Sordariomycetes</taxon>
        <taxon>Hypocreomycetidae</taxon>
        <taxon>Hypocreales</taxon>
        <taxon>Clavicipitaceae</taxon>
        <taxon>Metarhizium</taxon>
    </lineage>
</organism>
<gene>
    <name evidence="2" type="ORF">MAM_01055</name>
</gene>
<dbReference type="AlphaFoldDB" id="A0A0B2X6N6"/>
<evidence type="ECO:0000313" key="3">
    <source>
        <dbReference type="Proteomes" id="UP000030816"/>
    </source>
</evidence>
<dbReference type="EMBL" id="AZHE01000001">
    <property type="protein sequence ID" value="KHO02054.1"/>
    <property type="molecule type" value="Genomic_DNA"/>
</dbReference>
<keyword evidence="1" id="KW-0732">Signal</keyword>
<feature type="signal peptide" evidence="1">
    <location>
        <begin position="1"/>
        <end position="19"/>
    </location>
</feature>
<dbReference type="OrthoDB" id="4928085at2759"/>